<dbReference type="InterPro" id="IPR027417">
    <property type="entry name" value="P-loop_NTPase"/>
</dbReference>
<organism evidence="3 4">
    <name type="scientific">Alicyclobacillus tolerans</name>
    <dbReference type="NCBI Taxonomy" id="90970"/>
    <lineage>
        <taxon>Bacteria</taxon>
        <taxon>Bacillati</taxon>
        <taxon>Bacillota</taxon>
        <taxon>Bacilli</taxon>
        <taxon>Bacillales</taxon>
        <taxon>Alicyclobacillaceae</taxon>
        <taxon>Alicyclobacillus</taxon>
    </lineage>
</organism>
<reference evidence="4" key="1">
    <citation type="submission" date="2016-11" db="EMBL/GenBank/DDBJ databases">
        <authorList>
            <person name="Varghese N."/>
            <person name="Submissions S."/>
        </authorList>
    </citation>
    <scope>NUCLEOTIDE SEQUENCE [LARGE SCALE GENOMIC DNA]</scope>
    <source>
        <strain evidence="4">USBA-503</strain>
    </source>
</reference>
<accession>A0A1M6UC67</accession>
<evidence type="ECO:0000259" key="2">
    <source>
        <dbReference type="Pfam" id="PF00437"/>
    </source>
</evidence>
<dbReference type="OrthoDB" id="1776707at2"/>
<dbReference type="AlphaFoldDB" id="A0A1M6UC67"/>
<evidence type="ECO:0000256" key="1">
    <source>
        <dbReference type="ARBA" id="ARBA00006611"/>
    </source>
</evidence>
<name>A0A1M6UC67_9BACL</name>
<dbReference type="PANTHER" id="PTHR30486">
    <property type="entry name" value="TWITCHING MOTILITY PROTEIN PILT"/>
    <property type="match status" value="1"/>
</dbReference>
<evidence type="ECO:0000313" key="3">
    <source>
        <dbReference type="EMBL" id="SHK66763.1"/>
    </source>
</evidence>
<dbReference type="SUPFAM" id="SSF52540">
    <property type="entry name" value="P-loop containing nucleoside triphosphate hydrolases"/>
    <property type="match status" value="1"/>
</dbReference>
<dbReference type="Proteomes" id="UP000184016">
    <property type="component" value="Unassembled WGS sequence"/>
</dbReference>
<proteinExistence type="inferred from homology"/>
<comment type="similarity">
    <text evidence="1">Belongs to the GSP E family.</text>
</comment>
<dbReference type="PANTHER" id="PTHR30486:SF6">
    <property type="entry name" value="TYPE IV PILUS RETRACTATION ATPASE PILT"/>
    <property type="match status" value="1"/>
</dbReference>
<sequence>MKSVESLLPAHPFRADQYLQTVQEQQVRMFGDIPFDKALDAFSAYMDAQLLQRGAKGQEDETFLARKHQAMVGDAAAKHYFFQQIRDFLRAEPVYRRTQYPSYYRSLEEAIFEHLYGFGPMAAWFREPTESAMVNGVDILFGVPGKNTKELQPYRFDSIEQVEKLVRTLTLKDPSTQVNHKQNWTQVDMLNGTRVTIFTPPLSETLALVFRQYLFRNYSFEEEAKMGTIPAESVEWWKLLSRLMLSMLTTGHRRSGKTTFLKVIYGARDPNLDVLTVERGTFEAHLRRDFPERAAHIIALRSELDGMDSLFPAFLRSDAHYILVPEIRSQEVWLAIQSRERADGWLGSYHGQYVANIPLELAHLMLEGQANLDFRSAYIRAAQSVDVVIVMGEDEQGKKRVLEVHAYDYDPDTESFTVTPWMRYHKPSETWTFHDEIPPQLLTRLRQKVQPQLLQAFKSEFAALASAFPMGMEETSVRRLSIGGGKR</sequence>
<protein>
    <submittedName>
        <fullName evidence="3">Pilus assembly protein CpaF</fullName>
    </submittedName>
</protein>
<evidence type="ECO:0000313" key="4">
    <source>
        <dbReference type="Proteomes" id="UP000184016"/>
    </source>
</evidence>
<keyword evidence="4" id="KW-1185">Reference proteome</keyword>
<dbReference type="InterPro" id="IPR001482">
    <property type="entry name" value="T2SS/T4SS_dom"/>
</dbReference>
<dbReference type="EMBL" id="FRAF01000019">
    <property type="protein sequence ID" value="SHK66763.1"/>
    <property type="molecule type" value="Genomic_DNA"/>
</dbReference>
<dbReference type="GO" id="GO:0016887">
    <property type="term" value="F:ATP hydrolysis activity"/>
    <property type="evidence" value="ECO:0007669"/>
    <property type="project" value="InterPro"/>
</dbReference>
<dbReference type="Gene3D" id="3.40.50.300">
    <property type="entry name" value="P-loop containing nucleotide triphosphate hydrolases"/>
    <property type="match status" value="1"/>
</dbReference>
<dbReference type="STRING" id="1830138.SAMN05443507_11937"/>
<dbReference type="InterPro" id="IPR050921">
    <property type="entry name" value="T4SS_GSP_E_ATPase"/>
</dbReference>
<dbReference type="Pfam" id="PF00437">
    <property type="entry name" value="T2SSE"/>
    <property type="match status" value="1"/>
</dbReference>
<gene>
    <name evidence="3" type="ORF">SAMN05443507_11937</name>
</gene>
<feature type="domain" description="Bacterial type II secretion system protein E" evidence="2">
    <location>
        <begin position="198"/>
        <end position="367"/>
    </location>
</feature>
<dbReference type="RefSeq" id="WP_072874655.1">
    <property type="nucleotide sequence ID" value="NZ_FRAF01000019.1"/>
</dbReference>